<comment type="similarity">
    <text evidence="8">Belongs to the aldehyde dehydrogenase family.</text>
</comment>
<evidence type="ECO:0000313" key="11">
    <source>
        <dbReference type="Proteomes" id="UP001596143"/>
    </source>
</evidence>
<evidence type="ECO:0000259" key="9">
    <source>
        <dbReference type="Pfam" id="PF00171"/>
    </source>
</evidence>
<dbReference type="EC" id="1.2.1.88" evidence="2 6"/>
<feature type="domain" description="Aldehyde dehydrogenase" evidence="9">
    <location>
        <begin position="50"/>
        <end position="511"/>
    </location>
</feature>
<dbReference type="NCBIfam" id="NF002852">
    <property type="entry name" value="PRK03137.1"/>
    <property type="match status" value="1"/>
</dbReference>
<keyword evidence="4" id="KW-0520">NAD</keyword>
<dbReference type="PANTHER" id="PTHR42862">
    <property type="entry name" value="DELTA-1-PYRROLINE-5-CARBOXYLATE DEHYDROGENASE 1, ISOFORM A-RELATED"/>
    <property type="match status" value="1"/>
</dbReference>
<dbReference type="EMBL" id="JBHSPF010000065">
    <property type="protein sequence ID" value="MFC5629644.1"/>
    <property type="molecule type" value="Genomic_DNA"/>
</dbReference>
<feature type="active site" evidence="7">
    <location>
        <position position="286"/>
    </location>
</feature>
<dbReference type="GO" id="GO:0003842">
    <property type="term" value="F:L-glutamate gamma-semialdehyde dehydrogenase activity"/>
    <property type="evidence" value="ECO:0007669"/>
    <property type="project" value="UniProtKB-EC"/>
</dbReference>
<sequence length="515" mass="56436">MLPPYHHEPFTDFSIQENRHSFEKALLQLERQLGREHPLLIQGEEIFTEEKIISYNPAKKDEVIGVVAKANKELAEKAIKSAEETFHTWKKVDSKERASLLVKAAAIVRKRKHEFSSLLVKEAGKPWNEADADTAEAIDFMEYYARQMIEIAKGKSVCSRSGEANEHTYIPRGVTVTIPPWNFALAIMVGTTVAPIVAGNTVILKPASNTPVIAAYFVDVLKEAGLPPGVLQFLPGSGEEIGNYLVKHPKVSLITFTGSKEVGTYIYEQAASVRPQQTHLKTVLAEMGGKDTIIVDKESDLDIAVDAILTSAFGFSGQKCSAGSRVVAHEKIYDQVLEKSVQKAKELKVGNPALHDTNVGPVIDQSAYDKIMHYIHLGKTEARLVTGGKGTDATGYFIQPTIFADAPPTSTIMQEEIFGPVVAFTKASHFQHALDIANNTEYGLTGAIISNNRSHIQQAKEDFHVGNLYINRNCTGAIVGYQPFGGFNMSGTNAKAGGPDYLLLYMQAKTISEKF</sequence>
<dbReference type="PROSITE" id="PS00070">
    <property type="entry name" value="ALDEHYDE_DEHYDR_CYS"/>
    <property type="match status" value="1"/>
</dbReference>
<evidence type="ECO:0000256" key="8">
    <source>
        <dbReference type="RuleBase" id="RU003345"/>
    </source>
</evidence>
<dbReference type="Gene3D" id="3.40.309.10">
    <property type="entry name" value="Aldehyde Dehydrogenase, Chain A, domain 2"/>
    <property type="match status" value="1"/>
</dbReference>
<dbReference type="InterPro" id="IPR016160">
    <property type="entry name" value="Ald_DH_CS_CYS"/>
</dbReference>
<keyword evidence="3 8" id="KW-0560">Oxidoreductase</keyword>
<reference evidence="11" key="1">
    <citation type="journal article" date="2019" name="Int. J. Syst. Evol. Microbiol.">
        <title>The Global Catalogue of Microorganisms (GCM) 10K type strain sequencing project: providing services to taxonomists for standard genome sequencing and annotation.</title>
        <authorList>
            <consortium name="The Broad Institute Genomics Platform"/>
            <consortium name="The Broad Institute Genome Sequencing Center for Infectious Disease"/>
            <person name="Wu L."/>
            <person name="Ma J."/>
        </authorList>
    </citation>
    <scope>NUCLEOTIDE SEQUENCE [LARGE SCALE GENOMIC DNA]</scope>
    <source>
        <strain evidence="11">CGMCC 1.15790</strain>
    </source>
</reference>
<evidence type="ECO:0000256" key="1">
    <source>
        <dbReference type="ARBA" id="ARBA00004786"/>
    </source>
</evidence>
<evidence type="ECO:0000256" key="2">
    <source>
        <dbReference type="ARBA" id="ARBA00012884"/>
    </source>
</evidence>
<evidence type="ECO:0000256" key="5">
    <source>
        <dbReference type="ARBA" id="ARBA00048142"/>
    </source>
</evidence>
<dbReference type="InterPro" id="IPR015590">
    <property type="entry name" value="Aldehyde_DH_dom"/>
</dbReference>
<dbReference type="InterPro" id="IPR016161">
    <property type="entry name" value="Ald_DH/histidinol_DH"/>
</dbReference>
<comment type="catalytic activity">
    <reaction evidence="5">
        <text>L-glutamate 5-semialdehyde + NAD(+) + H2O = L-glutamate + NADH + 2 H(+)</text>
        <dbReference type="Rhea" id="RHEA:30235"/>
        <dbReference type="ChEBI" id="CHEBI:15377"/>
        <dbReference type="ChEBI" id="CHEBI:15378"/>
        <dbReference type="ChEBI" id="CHEBI:29985"/>
        <dbReference type="ChEBI" id="CHEBI:57540"/>
        <dbReference type="ChEBI" id="CHEBI:57945"/>
        <dbReference type="ChEBI" id="CHEBI:58066"/>
        <dbReference type="EC" id="1.2.1.88"/>
    </reaction>
</comment>
<dbReference type="PANTHER" id="PTHR42862:SF1">
    <property type="entry name" value="DELTA-1-PYRROLINE-5-CARBOXYLATE DEHYDROGENASE 2, ISOFORM A-RELATED"/>
    <property type="match status" value="1"/>
</dbReference>
<protein>
    <recommendedName>
        <fullName evidence="2 6">L-glutamate gamma-semialdehyde dehydrogenase</fullName>
        <ecNumber evidence="2 6">1.2.1.88</ecNumber>
    </recommendedName>
</protein>
<dbReference type="NCBIfam" id="TIGR01237">
    <property type="entry name" value="D1pyr5carbox2"/>
    <property type="match status" value="1"/>
</dbReference>
<comment type="caution">
    <text evidence="10">The sequence shown here is derived from an EMBL/GenBank/DDBJ whole genome shotgun (WGS) entry which is preliminary data.</text>
</comment>
<dbReference type="InterPro" id="IPR016163">
    <property type="entry name" value="Ald_DH_C"/>
</dbReference>
<dbReference type="InterPro" id="IPR005932">
    <property type="entry name" value="RocA"/>
</dbReference>
<dbReference type="Pfam" id="PF00171">
    <property type="entry name" value="Aldedh"/>
    <property type="match status" value="1"/>
</dbReference>
<dbReference type="PROSITE" id="PS00687">
    <property type="entry name" value="ALDEHYDE_DEHYDR_GLU"/>
    <property type="match status" value="1"/>
</dbReference>
<dbReference type="SUPFAM" id="SSF53720">
    <property type="entry name" value="ALDH-like"/>
    <property type="match status" value="1"/>
</dbReference>
<dbReference type="CDD" id="cd07124">
    <property type="entry name" value="ALDH_PutA-P5CDH-RocA"/>
    <property type="match status" value="1"/>
</dbReference>
<keyword evidence="11" id="KW-1185">Reference proteome</keyword>
<evidence type="ECO:0000256" key="7">
    <source>
        <dbReference type="PROSITE-ProRule" id="PRU10007"/>
    </source>
</evidence>
<dbReference type="RefSeq" id="WP_270896991.1">
    <property type="nucleotide sequence ID" value="NZ_JBHSPF010000065.1"/>
</dbReference>
<proteinExistence type="inferred from homology"/>
<evidence type="ECO:0000256" key="3">
    <source>
        <dbReference type="ARBA" id="ARBA00023002"/>
    </source>
</evidence>
<name>A0ABW0UA34_9BACI</name>
<dbReference type="InterPro" id="IPR029510">
    <property type="entry name" value="Ald_DH_CS_GLU"/>
</dbReference>
<evidence type="ECO:0000313" key="10">
    <source>
        <dbReference type="EMBL" id="MFC5629644.1"/>
    </source>
</evidence>
<dbReference type="Gene3D" id="3.40.605.10">
    <property type="entry name" value="Aldehyde Dehydrogenase, Chain A, domain 1"/>
    <property type="match status" value="1"/>
</dbReference>
<organism evidence="10 11">
    <name type="scientific">Aliibacillus thermotolerans</name>
    <dbReference type="NCBI Taxonomy" id="1834418"/>
    <lineage>
        <taxon>Bacteria</taxon>
        <taxon>Bacillati</taxon>
        <taxon>Bacillota</taxon>
        <taxon>Bacilli</taxon>
        <taxon>Bacillales</taxon>
        <taxon>Bacillaceae</taxon>
        <taxon>Aliibacillus</taxon>
    </lineage>
</organism>
<dbReference type="Proteomes" id="UP001596143">
    <property type="component" value="Unassembled WGS sequence"/>
</dbReference>
<dbReference type="InterPro" id="IPR050485">
    <property type="entry name" value="Proline_metab_enzyme"/>
</dbReference>
<evidence type="ECO:0000256" key="4">
    <source>
        <dbReference type="ARBA" id="ARBA00023027"/>
    </source>
</evidence>
<comment type="pathway">
    <text evidence="1">Amino-acid degradation; L-proline degradation into L-glutamate; L-glutamate from L-proline: step 2/2.</text>
</comment>
<dbReference type="InterPro" id="IPR016162">
    <property type="entry name" value="Ald_DH_N"/>
</dbReference>
<accession>A0ABW0UA34</accession>
<evidence type="ECO:0000256" key="6">
    <source>
        <dbReference type="NCBIfam" id="TIGR01237"/>
    </source>
</evidence>
<gene>
    <name evidence="10" type="primary">pruA</name>
    <name evidence="10" type="ORF">ACFPTR_12360</name>
</gene>